<sequence length="350" mass="38942">MRIAVVSLNEKGDNIASTIADNIDIDIYSKNKIAEFNVKSITEELMQKYQALVFLSSTGIAVRAIAPYIKSKDKDPAVIVIDVLGKHVISLLSGHLGGANYLSLKLANIIDAIPVITTATDMLKIKAPDIIATENNLIIDNLKDAKNISALLVDGEKVAFIDEKNRISVPEAYVNLADIQKCCEFEKILVQNYSLLEKLKGIVYVTNKSNVSSLKEYPCTELKQLKLIRKDVVLGVGCKKNYLPEIMIKQVCESLEELNIDRRAVKYVATVEIKKNERAILELNQFLKSELKIFTKDDIREIQHQYKGSDFVEKSIGIRAVCEPCVELSGADIFTEKISLSGMTLCMGKI</sequence>
<evidence type="ECO:0000313" key="6">
    <source>
        <dbReference type="Proteomes" id="UP000028042"/>
    </source>
</evidence>
<dbReference type="PANTHER" id="PTHR37477:SF1">
    <property type="entry name" value="COBALT-PRECORRIN-5A HYDROLASE"/>
    <property type="match status" value="1"/>
</dbReference>
<dbReference type="Proteomes" id="UP000030905">
    <property type="component" value="Chromosome"/>
</dbReference>
<dbReference type="InterPro" id="IPR021744">
    <property type="entry name" value="CbiG_N"/>
</dbReference>
<dbReference type="InterPro" id="IPR052553">
    <property type="entry name" value="CbiG_hydrolase"/>
</dbReference>
<dbReference type="InterPro" id="IPR038029">
    <property type="entry name" value="GbiG_N_sf"/>
</dbReference>
<dbReference type="KEGG" id="cpat:CLPA_c12670"/>
<dbReference type="eggNOG" id="COG2073">
    <property type="taxonomic scope" value="Bacteria"/>
</dbReference>
<keyword evidence="7" id="KW-1185">Reference proteome</keyword>
<accession>A0A0H3J3H1</accession>
<evidence type="ECO:0000313" key="4">
    <source>
        <dbReference type="EMBL" id="AJA51355.1"/>
    </source>
</evidence>
<name>A0A0H3J3H1_CLOPA</name>
<feature type="domain" description="CobE/GbiG C-terminal" evidence="1">
    <location>
        <begin position="232"/>
        <end position="346"/>
    </location>
</feature>
<dbReference type="InterPro" id="IPR021745">
    <property type="entry name" value="CbiG_mid"/>
</dbReference>
<reference evidence="5" key="2">
    <citation type="submission" date="2015-10" db="EMBL/GenBank/DDBJ databases">
        <title>Improved Draft Genome Sequence of Clostridium pasteurianum Strain ATCC 6013 (DSM 525) Using a Hybrid Next-Generation Sequencing Approach.</title>
        <authorList>
            <person name="Pyne M.E."/>
            <person name="Utturkar S.M."/>
            <person name="Brown S.D."/>
            <person name="Moo-Young M."/>
            <person name="Chung D.A."/>
            <person name="Chou P.C."/>
        </authorList>
    </citation>
    <scope>NUCLEOTIDE SEQUENCE</scope>
    <source>
        <strain evidence="5">ATCC 6013</strain>
    </source>
</reference>
<dbReference type="RefSeq" id="WP_003446145.1">
    <property type="nucleotide sequence ID" value="NZ_ANZB01000009.1"/>
</dbReference>
<evidence type="ECO:0000313" key="7">
    <source>
        <dbReference type="Proteomes" id="UP000030905"/>
    </source>
</evidence>
<dbReference type="Gene3D" id="3.40.50.11220">
    <property type="match status" value="1"/>
</dbReference>
<dbReference type="GO" id="GO:0009236">
    <property type="term" value="P:cobalamin biosynthetic process"/>
    <property type="evidence" value="ECO:0007669"/>
    <property type="project" value="InterPro"/>
</dbReference>
<dbReference type="KEGG" id="cpae:CPAST_c12670"/>
<feature type="domain" description="Cobalamin biosynthesis central region" evidence="3">
    <location>
        <begin position="127"/>
        <end position="209"/>
    </location>
</feature>
<proteinExistence type="predicted"/>
<evidence type="ECO:0000259" key="2">
    <source>
        <dbReference type="Pfam" id="PF11760"/>
    </source>
</evidence>
<dbReference type="InterPro" id="IPR002750">
    <property type="entry name" value="CobE/GbiG_C"/>
</dbReference>
<dbReference type="Gene3D" id="3.30.420.180">
    <property type="entry name" value="CobE/GbiG C-terminal domain"/>
    <property type="match status" value="1"/>
</dbReference>
<dbReference type="PATRIC" id="fig|1262449.3.peg.2685"/>
<dbReference type="AlphaFoldDB" id="A0A0H3J3H1"/>
<dbReference type="Pfam" id="PF01890">
    <property type="entry name" value="CbiG_C"/>
    <property type="match status" value="1"/>
</dbReference>
<dbReference type="GO" id="GO:0043779">
    <property type="term" value="F:cobalt-precorrin-5A acetaldehyde-lyase activity"/>
    <property type="evidence" value="ECO:0007669"/>
    <property type="project" value="UniProtKB-EC"/>
</dbReference>
<dbReference type="SUPFAM" id="SSF159664">
    <property type="entry name" value="CobE/GbiG C-terminal domain-like"/>
    <property type="match status" value="1"/>
</dbReference>
<evidence type="ECO:0000259" key="3">
    <source>
        <dbReference type="Pfam" id="PF11761"/>
    </source>
</evidence>
<dbReference type="Pfam" id="PF11760">
    <property type="entry name" value="CbiG_N"/>
    <property type="match status" value="1"/>
</dbReference>
<organism evidence="4 7">
    <name type="scientific">Clostridium pasteurianum DSM 525 = ATCC 6013</name>
    <dbReference type="NCBI Taxonomy" id="1262449"/>
    <lineage>
        <taxon>Bacteria</taxon>
        <taxon>Bacillati</taxon>
        <taxon>Bacillota</taxon>
        <taxon>Clostridia</taxon>
        <taxon>Eubacteriales</taxon>
        <taxon>Clostridiaceae</taxon>
        <taxon>Clostridium</taxon>
    </lineage>
</organism>
<evidence type="ECO:0000259" key="1">
    <source>
        <dbReference type="Pfam" id="PF01890"/>
    </source>
</evidence>
<dbReference type="Proteomes" id="UP000028042">
    <property type="component" value="Unassembled WGS sequence"/>
</dbReference>
<dbReference type="Pfam" id="PF11761">
    <property type="entry name" value="CbiG_mid"/>
    <property type="match status" value="1"/>
</dbReference>
<evidence type="ECO:0000313" key="5">
    <source>
        <dbReference type="EMBL" id="KRU12638.1"/>
    </source>
</evidence>
<dbReference type="PANTHER" id="PTHR37477">
    <property type="entry name" value="COBALT-PRECORRIN-5A HYDROLASE"/>
    <property type="match status" value="1"/>
</dbReference>
<gene>
    <name evidence="4" type="primary">cbiG</name>
    <name evidence="4" type="ORF">CLPA_c12670</name>
    <name evidence="5" type="ORF">CP6013_01886</name>
</gene>
<protein>
    <submittedName>
        <fullName evidence="5">Cobalamin synthesis G domain-containing protein</fullName>
    </submittedName>
    <submittedName>
        <fullName evidence="4">Cobalt-precorrin-5A hydrolase</fullName>
        <ecNumber evidence="4">3.7.1.12</ecNumber>
    </submittedName>
</protein>
<dbReference type="NCBIfam" id="NF004466">
    <property type="entry name" value="PRK05788.1-4"/>
    <property type="match status" value="1"/>
</dbReference>
<keyword evidence="4" id="KW-0378">Hydrolase</keyword>
<dbReference type="EC" id="3.7.1.12" evidence="4"/>
<feature type="domain" description="Cobalamin synthesis G N-terminal" evidence="2">
    <location>
        <begin position="41"/>
        <end position="121"/>
    </location>
</feature>
<reference evidence="5 6" key="3">
    <citation type="journal article" name="Genome Announc.">
        <title>Improved Draft Genome Sequence of Clostridium pasteurianum Strain ATCC 6013 (DSM 525) Using a Hybrid Next-Generation Sequencing Approach.</title>
        <authorList>
            <person name="Pyne M.E."/>
            <person name="Utturkar S."/>
            <person name="Brown S.D."/>
            <person name="Moo-Young M."/>
            <person name="Chung D.A."/>
            <person name="Chou C.P."/>
        </authorList>
    </citation>
    <scope>NUCLEOTIDE SEQUENCE [LARGE SCALE GENOMIC DNA]</scope>
    <source>
        <strain evidence="5 6">ATCC 6013</strain>
    </source>
</reference>
<dbReference type="InterPro" id="IPR036518">
    <property type="entry name" value="CobE/GbiG_C_sf"/>
</dbReference>
<reference evidence="4 7" key="1">
    <citation type="journal article" date="2015" name="Genome Announc.">
        <title>Complete Genome Sequence of the Nitrogen-Fixing and Solvent-Producing Clostridium pasteurianum DSM 525.</title>
        <authorList>
            <person name="Poehlein A."/>
            <person name="Grosse-Honebrink A."/>
            <person name="Zhang Y."/>
            <person name="Minton N.P."/>
            <person name="Daniel R."/>
        </authorList>
    </citation>
    <scope>NUCLEOTIDE SEQUENCE [LARGE SCALE GENOMIC DNA]</scope>
    <source>
        <strain evidence="4">DSM 525</strain>
        <strain evidence="7">DSM 525 / ATCC 6013</strain>
    </source>
</reference>
<dbReference type="GeneID" id="93073449"/>
<dbReference type="EMBL" id="JPGY02000001">
    <property type="protein sequence ID" value="KRU12638.1"/>
    <property type="molecule type" value="Genomic_DNA"/>
</dbReference>
<dbReference type="EMBL" id="CP009268">
    <property type="protein sequence ID" value="AJA51355.1"/>
    <property type="molecule type" value="Genomic_DNA"/>
</dbReference>
<dbReference type="SUPFAM" id="SSF159672">
    <property type="entry name" value="CbiG N-terminal domain-like"/>
    <property type="match status" value="1"/>
</dbReference>